<protein>
    <submittedName>
        <fullName evidence="2">Uncharacterized protein</fullName>
    </submittedName>
</protein>
<dbReference type="Proteomes" id="UP000558488">
    <property type="component" value="Unassembled WGS sequence"/>
</dbReference>
<keyword evidence="3" id="KW-1185">Reference proteome</keyword>
<evidence type="ECO:0000256" key="1">
    <source>
        <dbReference type="SAM" id="MobiDB-lite"/>
    </source>
</evidence>
<dbReference type="AlphaFoldDB" id="A0A7J7VBM7"/>
<evidence type="ECO:0000313" key="2">
    <source>
        <dbReference type="EMBL" id="KAF6322539.1"/>
    </source>
</evidence>
<accession>A0A7J7VBM7</accession>
<feature type="region of interest" description="Disordered" evidence="1">
    <location>
        <begin position="69"/>
        <end position="110"/>
    </location>
</feature>
<proteinExistence type="predicted"/>
<gene>
    <name evidence="2" type="ORF">mPipKuh1_008537</name>
</gene>
<evidence type="ECO:0000313" key="3">
    <source>
        <dbReference type="Proteomes" id="UP000558488"/>
    </source>
</evidence>
<name>A0A7J7VBM7_PIPKU</name>
<organism evidence="2 3">
    <name type="scientific">Pipistrellus kuhlii</name>
    <name type="common">Kuhl's pipistrelle</name>
    <dbReference type="NCBI Taxonomy" id="59472"/>
    <lineage>
        <taxon>Eukaryota</taxon>
        <taxon>Metazoa</taxon>
        <taxon>Chordata</taxon>
        <taxon>Craniata</taxon>
        <taxon>Vertebrata</taxon>
        <taxon>Euteleostomi</taxon>
        <taxon>Mammalia</taxon>
        <taxon>Eutheria</taxon>
        <taxon>Laurasiatheria</taxon>
        <taxon>Chiroptera</taxon>
        <taxon>Yangochiroptera</taxon>
        <taxon>Vespertilionidae</taxon>
        <taxon>Pipistrellus</taxon>
    </lineage>
</organism>
<comment type="caution">
    <text evidence="2">The sequence shown here is derived from an EMBL/GenBank/DDBJ whole genome shotgun (WGS) entry which is preliminary data.</text>
</comment>
<sequence>MGKRPRVRIENTQNHEDRKSRCLAVTKCVPVCRQAPVPGESGALHVVVMVTHAGLGGSVHVDALALKEMPRPRSSPPPGLDVKSWFPVPSNGTECRSRGGPVRWQRGTGSGRYRHWESGLRLRV</sequence>
<dbReference type="EMBL" id="JACAGB010000015">
    <property type="protein sequence ID" value="KAF6322539.1"/>
    <property type="molecule type" value="Genomic_DNA"/>
</dbReference>
<reference evidence="2 3" key="1">
    <citation type="journal article" date="2020" name="Nature">
        <title>Six reference-quality genomes reveal evolution of bat adaptations.</title>
        <authorList>
            <person name="Jebb D."/>
            <person name="Huang Z."/>
            <person name="Pippel M."/>
            <person name="Hughes G.M."/>
            <person name="Lavrichenko K."/>
            <person name="Devanna P."/>
            <person name="Winkler S."/>
            <person name="Jermiin L.S."/>
            <person name="Skirmuntt E.C."/>
            <person name="Katzourakis A."/>
            <person name="Burkitt-Gray L."/>
            <person name="Ray D.A."/>
            <person name="Sullivan K.A.M."/>
            <person name="Roscito J.G."/>
            <person name="Kirilenko B.M."/>
            <person name="Davalos L.M."/>
            <person name="Corthals A.P."/>
            <person name="Power M.L."/>
            <person name="Jones G."/>
            <person name="Ransome R.D."/>
            <person name="Dechmann D.K.N."/>
            <person name="Locatelli A.G."/>
            <person name="Puechmaille S.J."/>
            <person name="Fedrigo O."/>
            <person name="Jarvis E.D."/>
            <person name="Hiller M."/>
            <person name="Vernes S.C."/>
            <person name="Myers E.W."/>
            <person name="Teeling E.C."/>
        </authorList>
    </citation>
    <scope>NUCLEOTIDE SEQUENCE [LARGE SCALE GENOMIC DNA]</scope>
    <source>
        <strain evidence="2">MPipKuh1</strain>
        <tissue evidence="2">Flight muscle</tissue>
    </source>
</reference>